<protein>
    <submittedName>
        <fullName evidence="2">Uncharacterized protein</fullName>
    </submittedName>
</protein>
<feature type="region of interest" description="Disordered" evidence="1">
    <location>
        <begin position="103"/>
        <end position="122"/>
    </location>
</feature>
<evidence type="ECO:0000313" key="2">
    <source>
        <dbReference type="EMBL" id="GMN20623.1"/>
    </source>
</evidence>
<dbReference type="EMBL" id="BTGU01009012">
    <property type="protein sequence ID" value="GMN20623.1"/>
    <property type="molecule type" value="Genomic_DNA"/>
</dbReference>
<gene>
    <name evidence="2" type="ORF">TIFTF001_051045</name>
    <name evidence="3" type="ORF">TIFTF001_051051</name>
</gene>
<proteinExistence type="predicted"/>
<comment type="caution">
    <text evidence="2">The sequence shown here is derived from an EMBL/GenBank/DDBJ whole genome shotgun (WGS) entry which is preliminary data.</text>
</comment>
<name>A0AA87Z7R9_FICCA</name>
<dbReference type="EMBL" id="BTGU01009015">
    <property type="protein sequence ID" value="GMN20649.1"/>
    <property type="molecule type" value="Genomic_DNA"/>
</dbReference>
<evidence type="ECO:0000313" key="4">
    <source>
        <dbReference type="Proteomes" id="UP001187192"/>
    </source>
</evidence>
<evidence type="ECO:0000313" key="3">
    <source>
        <dbReference type="EMBL" id="GMN20649.1"/>
    </source>
</evidence>
<dbReference type="AlphaFoldDB" id="A0AA87Z7R9"/>
<reference evidence="2" key="1">
    <citation type="submission" date="2023-07" db="EMBL/GenBank/DDBJ databases">
        <title>draft genome sequence of fig (Ficus carica).</title>
        <authorList>
            <person name="Takahashi T."/>
            <person name="Nishimura K."/>
        </authorList>
    </citation>
    <scope>NUCLEOTIDE SEQUENCE</scope>
</reference>
<accession>A0AA87Z7R9</accession>
<dbReference type="Proteomes" id="UP001187192">
    <property type="component" value="Unassembled WGS sequence"/>
</dbReference>
<evidence type="ECO:0000256" key="1">
    <source>
        <dbReference type="SAM" id="MobiDB-lite"/>
    </source>
</evidence>
<sequence>MQSHRKFCPPGVKWLREKNPTSDIHIETDSEKSLKYFYMCLAASKQASIVYPDVDFGICVQHLATNLKTRNKDFKGPMKTYFDGVSTSYLVVHPIGSAEGKNVSEEVRSQVANPPKTKRGLGRPRVTRILSQGDKPETIRCSKWTQPANLYNQVPLRTGPTTRSHRSLTTQSTVM</sequence>
<organism evidence="2 4">
    <name type="scientific">Ficus carica</name>
    <name type="common">Common fig</name>
    <dbReference type="NCBI Taxonomy" id="3494"/>
    <lineage>
        <taxon>Eukaryota</taxon>
        <taxon>Viridiplantae</taxon>
        <taxon>Streptophyta</taxon>
        <taxon>Embryophyta</taxon>
        <taxon>Tracheophyta</taxon>
        <taxon>Spermatophyta</taxon>
        <taxon>Magnoliopsida</taxon>
        <taxon>eudicotyledons</taxon>
        <taxon>Gunneridae</taxon>
        <taxon>Pentapetalae</taxon>
        <taxon>rosids</taxon>
        <taxon>fabids</taxon>
        <taxon>Rosales</taxon>
        <taxon>Moraceae</taxon>
        <taxon>Ficeae</taxon>
        <taxon>Ficus</taxon>
    </lineage>
</organism>
<keyword evidence="4" id="KW-1185">Reference proteome</keyword>
<feature type="compositionally biased region" description="Polar residues" evidence="1">
    <location>
        <begin position="159"/>
        <end position="175"/>
    </location>
</feature>
<feature type="region of interest" description="Disordered" evidence="1">
    <location>
        <begin position="153"/>
        <end position="175"/>
    </location>
</feature>